<comment type="subunit">
    <text evidence="3">Monomer.</text>
</comment>
<dbReference type="Gene3D" id="3.40.50.1260">
    <property type="entry name" value="Phosphoglycerate kinase, N-terminal domain"/>
    <property type="match status" value="2"/>
</dbReference>
<dbReference type="PANTHER" id="PTHR11406:SF23">
    <property type="entry name" value="PHOSPHOGLYCERATE KINASE 1, CHLOROPLASTIC-RELATED"/>
    <property type="match status" value="1"/>
</dbReference>
<dbReference type="GO" id="GO:0006096">
    <property type="term" value="P:glycolytic process"/>
    <property type="evidence" value="ECO:0007669"/>
    <property type="project" value="InterPro"/>
</dbReference>
<keyword evidence="5" id="KW-0808">Transferase</keyword>
<proteinExistence type="inferred from homology"/>
<dbReference type="Pfam" id="PF00162">
    <property type="entry name" value="PGK"/>
    <property type="match status" value="1"/>
</dbReference>
<dbReference type="PIRSF" id="PIRSF000724">
    <property type="entry name" value="Pgk"/>
    <property type="match status" value="1"/>
</dbReference>
<evidence type="ECO:0000256" key="7">
    <source>
        <dbReference type="ARBA" id="ARBA00022777"/>
    </source>
</evidence>
<dbReference type="EMBL" id="UINC01001849">
    <property type="protein sequence ID" value="SUZ89893.1"/>
    <property type="molecule type" value="Genomic_DNA"/>
</dbReference>
<evidence type="ECO:0000256" key="1">
    <source>
        <dbReference type="ARBA" id="ARBA00000642"/>
    </source>
</evidence>
<evidence type="ECO:0000256" key="2">
    <source>
        <dbReference type="ARBA" id="ARBA00008982"/>
    </source>
</evidence>
<evidence type="ECO:0000256" key="5">
    <source>
        <dbReference type="ARBA" id="ARBA00022679"/>
    </source>
</evidence>
<dbReference type="PRINTS" id="PR00477">
    <property type="entry name" value="PHGLYCKINASE"/>
</dbReference>
<evidence type="ECO:0000256" key="6">
    <source>
        <dbReference type="ARBA" id="ARBA00022741"/>
    </source>
</evidence>
<gene>
    <name evidence="9" type="ORF">METZ01_LOCUS42747</name>
</gene>
<evidence type="ECO:0000256" key="4">
    <source>
        <dbReference type="ARBA" id="ARBA00013061"/>
    </source>
</evidence>
<dbReference type="InterPro" id="IPR015824">
    <property type="entry name" value="Phosphoglycerate_kinase_N"/>
</dbReference>
<name>A0A381RLI9_9ZZZZ</name>
<reference evidence="9" key="1">
    <citation type="submission" date="2018-05" db="EMBL/GenBank/DDBJ databases">
        <authorList>
            <person name="Lanie J.A."/>
            <person name="Ng W.-L."/>
            <person name="Kazmierczak K.M."/>
            <person name="Andrzejewski T.M."/>
            <person name="Davidsen T.M."/>
            <person name="Wayne K.J."/>
            <person name="Tettelin H."/>
            <person name="Glass J.I."/>
            <person name="Rusch D."/>
            <person name="Podicherti R."/>
            <person name="Tsui H.-C.T."/>
            <person name="Winkler M.E."/>
        </authorList>
    </citation>
    <scope>NUCLEOTIDE SEQUENCE</scope>
</reference>
<dbReference type="InterPro" id="IPR001576">
    <property type="entry name" value="Phosphoglycerate_kinase"/>
</dbReference>
<evidence type="ECO:0000256" key="8">
    <source>
        <dbReference type="ARBA" id="ARBA00022840"/>
    </source>
</evidence>
<evidence type="ECO:0000313" key="9">
    <source>
        <dbReference type="EMBL" id="SUZ89893.1"/>
    </source>
</evidence>
<dbReference type="SUPFAM" id="SSF53748">
    <property type="entry name" value="Phosphoglycerate kinase"/>
    <property type="match status" value="1"/>
</dbReference>
<dbReference type="EC" id="2.7.2.3" evidence="4"/>
<dbReference type="GO" id="GO:0006094">
    <property type="term" value="P:gluconeogenesis"/>
    <property type="evidence" value="ECO:0007669"/>
    <property type="project" value="TreeGrafter"/>
</dbReference>
<dbReference type="InterPro" id="IPR036043">
    <property type="entry name" value="Phosphoglycerate_kinase_sf"/>
</dbReference>
<dbReference type="HAMAP" id="MF_00145">
    <property type="entry name" value="Phosphoglyc_kinase"/>
    <property type="match status" value="1"/>
</dbReference>
<sequence>MDKMGMTEKKFIEDLNLNGLRVLTRVDFNVPLNKDLQITDNGRIEAALPTIRHIVEQGGKAILMSHLGRPGGERVESLSLKPAAEELSLLLGQPVTFAKDCIGEEVEALIEGMQNGEVLLLENLRFHKAETKNEPEFCGALGKLGDVYVNDAFGTAHRAHASTAGVTGFIPESAVGYLIRKELQFLGGAVMNPARPFTAILGGAKVSDKIKVIDKLLNKVQTLIIGGGMSCTFLKAQGYKIGASLLEEDSLDFAKELIQKAQEKGVELLLPVDAVIADSFDKSASTRSVSVEEGAPDGWLILDIGPKSAETFCDSVRKSGTVLWNGPMGVFEMEAFALGTFAIAQCLAEVTDKGVVTIIGGGDSAAAIQQFGLSERITHVSTGGGASLEFLEGKELPGVSAIQQSK</sequence>
<dbReference type="PANTHER" id="PTHR11406">
    <property type="entry name" value="PHOSPHOGLYCERATE KINASE"/>
    <property type="match status" value="1"/>
</dbReference>
<protein>
    <recommendedName>
        <fullName evidence="4">phosphoglycerate kinase</fullName>
        <ecNumber evidence="4">2.7.2.3</ecNumber>
    </recommendedName>
</protein>
<organism evidence="9">
    <name type="scientific">marine metagenome</name>
    <dbReference type="NCBI Taxonomy" id="408172"/>
    <lineage>
        <taxon>unclassified sequences</taxon>
        <taxon>metagenomes</taxon>
        <taxon>ecological metagenomes</taxon>
    </lineage>
</organism>
<dbReference type="GO" id="GO:0005524">
    <property type="term" value="F:ATP binding"/>
    <property type="evidence" value="ECO:0007669"/>
    <property type="project" value="UniProtKB-KW"/>
</dbReference>
<comment type="catalytic activity">
    <reaction evidence="1">
        <text>(2R)-3-phosphoglycerate + ATP = (2R)-3-phospho-glyceroyl phosphate + ADP</text>
        <dbReference type="Rhea" id="RHEA:14801"/>
        <dbReference type="ChEBI" id="CHEBI:30616"/>
        <dbReference type="ChEBI" id="CHEBI:57604"/>
        <dbReference type="ChEBI" id="CHEBI:58272"/>
        <dbReference type="ChEBI" id="CHEBI:456216"/>
        <dbReference type="EC" id="2.7.2.3"/>
    </reaction>
</comment>
<dbReference type="CDD" id="cd00318">
    <property type="entry name" value="Phosphoglycerate_kinase"/>
    <property type="match status" value="1"/>
</dbReference>
<keyword evidence="8" id="KW-0067">ATP-binding</keyword>
<dbReference type="FunFam" id="3.40.50.1260:FF:000003">
    <property type="entry name" value="Phosphoglycerate kinase"/>
    <property type="match status" value="1"/>
</dbReference>
<comment type="similarity">
    <text evidence="2">Belongs to the phosphoglycerate kinase family.</text>
</comment>
<dbReference type="FunFam" id="3.40.50.1260:FF:000006">
    <property type="entry name" value="Phosphoglycerate kinase"/>
    <property type="match status" value="1"/>
</dbReference>
<keyword evidence="7" id="KW-0418">Kinase</keyword>
<keyword evidence="6" id="KW-0547">Nucleotide-binding</keyword>
<dbReference type="AlphaFoldDB" id="A0A381RLI9"/>
<dbReference type="GO" id="GO:0043531">
    <property type="term" value="F:ADP binding"/>
    <property type="evidence" value="ECO:0007669"/>
    <property type="project" value="TreeGrafter"/>
</dbReference>
<dbReference type="GO" id="GO:0005829">
    <property type="term" value="C:cytosol"/>
    <property type="evidence" value="ECO:0007669"/>
    <property type="project" value="TreeGrafter"/>
</dbReference>
<evidence type="ECO:0000256" key="3">
    <source>
        <dbReference type="ARBA" id="ARBA00011245"/>
    </source>
</evidence>
<dbReference type="GO" id="GO:0004618">
    <property type="term" value="F:phosphoglycerate kinase activity"/>
    <property type="evidence" value="ECO:0007669"/>
    <property type="project" value="UniProtKB-EC"/>
</dbReference>
<accession>A0A381RLI9</accession>